<dbReference type="PROSITE" id="PS01209">
    <property type="entry name" value="LDLRA_1"/>
    <property type="match status" value="3"/>
</dbReference>
<dbReference type="FunFam" id="2.40.10.10:FF:000002">
    <property type="entry name" value="Transmembrane protease serine"/>
    <property type="match status" value="1"/>
</dbReference>
<dbReference type="InterPro" id="IPR001254">
    <property type="entry name" value="Trypsin_dom"/>
</dbReference>
<evidence type="ECO:0000256" key="7">
    <source>
        <dbReference type="ARBA" id="ARBA00022737"/>
    </source>
</evidence>
<dbReference type="PROSITE" id="PS00134">
    <property type="entry name" value="TRYPSIN_HIS"/>
    <property type="match status" value="1"/>
</dbReference>
<dbReference type="PROSITE" id="PS50024">
    <property type="entry name" value="SEA"/>
    <property type="match status" value="1"/>
</dbReference>
<dbReference type="InterPro" id="IPR009003">
    <property type="entry name" value="Peptidase_S1_PA"/>
</dbReference>
<dbReference type="SUPFAM" id="SSF57424">
    <property type="entry name" value="LDL receptor-like module"/>
    <property type="match status" value="3"/>
</dbReference>
<dbReference type="GO" id="GO:0004252">
    <property type="term" value="F:serine-type endopeptidase activity"/>
    <property type="evidence" value="ECO:0007669"/>
    <property type="project" value="InterPro"/>
</dbReference>
<protein>
    <recommendedName>
        <fullName evidence="23">Enteropeptidase</fullName>
    </recommendedName>
</protein>
<feature type="domain" description="EGF-like" evidence="18">
    <location>
        <begin position="288"/>
        <end position="325"/>
    </location>
</feature>
<dbReference type="SMART" id="SM00020">
    <property type="entry name" value="Tryp_SPc"/>
    <property type="match status" value="1"/>
</dbReference>
<dbReference type="Gene3D" id="3.30.70.960">
    <property type="entry name" value="SEA domain"/>
    <property type="match status" value="1"/>
</dbReference>
<dbReference type="SUPFAM" id="SSF50494">
    <property type="entry name" value="Trypsin-like serine proteases"/>
    <property type="match status" value="1"/>
</dbReference>
<feature type="disulfide bond" evidence="14">
    <location>
        <begin position="688"/>
        <end position="703"/>
    </location>
</feature>
<dbReference type="InterPro" id="IPR013032">
    <property type="entry name" value="EGF-like_CS"/>
</dbReference>
<dbReference type="InterPro" id="IPR018114">
    <property type="entry name" value="TRYPSIN_HIS"/>
</dbReference>
<evidence type="ECO:0000256" key="1">
    <source>
        <dbReference type="ARBA" id="ARBA00004401"/>
    </source>
</evidence>
<dbReference type="InterPro" id="IPR036364">
    <property type="entry name" value="SEA_dom_sf"/>
</dbReference>
<dbReference type="Pfam" id="PF01390">
    <property type="entry name" value="SEA"/>
    <property type="match status" value="1"/>
</dbReference>
<feature type="region of interest" description="Disordered" evidence="15">
    <location>
        <begin position="167"/>
        <end position="282"/>
    </location>
</feature>
<proteinExistence type="inferred from homology"/>
<dbReference type="OMA" id="CVISINC"/>
<feature type="domain" description="EGF-like" evidence="18">
    <location>
        <begin position="441"/>
        <end position="478"/>
    </location>
</feature>
<comment type="similarity">
    <text evidence="12">Belongs to the peptidase S1 family. CLIP subfamily.</text>
</comment>
<accession>A0A913ZLY7</accession>
<feature type="domain" description="CUB" evidence="16">
    <location>
        <begin position="477"/>
        <end position="592"/>
    </location>
</feature>
<evidence type="ECO:0000259" key="16">
    <source>
        <dbReference type="PROSITE" id="PS01180"/>
    </source>
</evidence>
<comment type="caution">
    <text evidence="13">Lacks conserved residue(s) required for the propagation of feature annotation.</text>
</comment>
<dbReference type="EnsemblMetazoa" id="XM_038196187.1">
    <property type="protein sequence ID" value="XP_038052115.1"/>
    <property type="gene ID" value="LOC119724889"/>
</dbReference>
<feature type="domain" description="EGF-like" evidence="18">
    <location>
        <begin position="1148"/>
        <end position="1185"/>
    </location>
</feature>
<keyword evidence="7" id="KW-0677">Repeat</keyword>
<organism evidence="21 22">
    <name type="scientific">Patiria miniata</name>
    <name type="common">Bat star</name>
    <name type="synonym">Asterina miniata</name>
    <dbReference type="NCBI Taxonomy" id="46514"/>
    <lineage>
        <taxon>Eukaryota</taxon>
        <taxon>Metazoa</taxon>
        <taxon>Echinodermata</taxon>
        <taxon>Eleutherozoa</taxon>
        <taxon>Asterozoa</taxon>
        <taxon>Asteroidea</taxon>
        <taxon>Valvatacea</taxon>
        <taxon>Valvatida</taxon>
        <taxon>Asterinidae</taxon>
        <taxon>Patiria</taxon>
    </lineage>
</organism>
<dbReference type="RefSeq" id="XP_038052115.1">
    <property type="nucleotide sequence ID" value="XM_038196187.1"/>
</dbReference>
<dbReference type="FunFam" id="2.60.120.290:FF:000056">
    <property type="entry name" value="C-type LECtin"/>
    <property type="match status" value="4"/>
</dbReference>
<dbReference type="SUPFAM" id="SSF57196">
    <property type="entry name" value="EGF/Laminin"/>
    <property type="match status" value="7"/>
</dbReference>
<evidence type="ECO:0000256" key="10">
    <source>
        <dbReference type="ARBA" id="ARBA00023136"/>
    </source>
</evidence>
<sequence>MHVVIVLILLAIGLGIFLGLYFTAGHTSVSDGVTQETPLSGPVELDYSMTIQQKFKDEYNDPNSTKYKELENMVLSTIDNMFMNSDMSSVYDGSEVRGFSNGSVVAKVFSRFKRALIHSTEKPSDLNKVLDVFVDEVKNLIEEFTSQPGCCNGLKFVTVIINGANIEPPSPPQPADPATNPPTAASNGPPAATATQPPTAAATQPPTAAATHPPTEASTVHSPNAASTGPPAAAATQPPTAAATQRPTAASSGPSTAASTDPPNACSPTSPTNLPPTAIPTYSPFDPPTSGCVLNSCLNNGTCQPIGRYGFNCECPDGFVGTRCEIEADLINLLENEEVEITSPSYPSNYQNNLDVQWIIQTAEDLGIFLSFHDFNTQSYNDYLEVGNGRDSTDSSTRVFRRSGSSPPPDTLSTGNAMWLRFTSDGYFTRRGFSLSARSIGSAGCILNSCLNNGTCQPVGRSDFYCECPAGFGGTRCESVSIFVGANETVEVISPGYPDRFPRELDAAIWIIQTDQDRKILVDFNDLTTEHPDYWKVGDGVVIDEFTFLLWGRIYLYRQLPNLLSNGSAIWISFSSSSYQTREGFSFLVSSVPPTESLTCSAAEFDCGHSVCLSSDLLCDRQADCIDGRDEETCGCDFISCQHNGTCVPSYYDYFNCRCSPGFEGRFCERAVFECEAFGYDFDESETCDGVLKCPNGDDERGCECGVYEYQCRNTICVSSADVECNGTAECLDYSDEGVNCNEAYCVEIDSDECLAILPYNTTYFPNDFAANNSINEYLPQLTTNCTDSERLALCMAFFPECPRFGSQRRVCASLCSRALECVGLDTDSTPLHCDVYPDQGVLSTSDGCLYDEEDIVQTGDCGRRPAASPSRNPFSRIIGGAPSHIANWPWIGSYRLSDGRHVCAATLISPRWAVTAAHCGQNHQLVFGSSLLDTPSDYPHAYRIAQFFIHPGYNNLRFHNDIALVKLATPVRYTDTIQPACLETGDDEADIYDTCHAVGWGRTSVFDSVSPVLKEARVPLVSWEQCKSMYSHLASSGASLTSDQICAGDADSTNETCRGDSGGPLICRGTNGRWKLVGITSTGLECGATTPGVFTRVSKYIDFIRHTIATAFQPCTADEFDCGDYVCIDGHSRCDHQDDCIDAIDEELCGCVLNSCLNNGTCQPIGRYGFNCECPAGFGGTRCEIEQNLINLLENESVEITSPSYPSNYQNNLNIQWIIQTAEDLGILLSFHAFNTQSYYDYLEVGNGRDSTDSSTRVIRRSGSSPPPDTFSTGNAMWLRFTSNGYSTRSGFSLSAQSIGSAGCILNSCLNNGTCQPVGRSGFYCECPVGFGGTRCESEQNLINLLENEEVEITSPSYPSNYQNNLNIQWIIQTAEDLGILLSFHAFNTQSYNDYLEVGNGRDSTDYFTRVFRLSGSSPPPDTLSTGNAMWLRFTSNGYSTESGFSLSAQSIGSAGCILNSCLNNGTCQPVGRSGFNCECPAGFGGTRCESVSIFVGANETVAVTSPGYPDRLPREDAAIWIIQTDQDRKILVDFNDLTTEYYDDWKVGDGVSIDVSTFLSWRGRYRQLPNLLSNGSAIWISLSFSSPYGTRGALSFDVASVQSTQTLTCSAAEFDCGHSVCINSVWRCDYYDDCHDGSDEECGCVSNSCLNNGTCQPIGRYGFNCECPAGIVGTRCEIVPNIINLLANESVEITSPSYPSHYQDNLDIRWIIQTAQDLRIRLSFHLFNTESDFDYLEVGNGRDSTDSSTRVFRRSGSSPPPPTLSTGNAMWLRFTSNGSVTKSGFSLSAQSVQPTGFSK</sequence>
<dbReference type="PROSITE" id="PS00022">
    <property type="entry name" value="EGF_1"/>
    <property type="match status" value="7"/>
</dbReference>
<feature type="disulfide bond" evidence="14">
    <location>
        <begin position="1611"/>
        <end position="1623"/>
    </location>
</feature>
<dbReference type="InterPro" id="IPR023415">
    <property type="entry name" value="LDLR_class-A_CS"/>
</dbReference>
<evidence type="ECO:0000256" key="5">
    <source>
        <dbReference type="ARBA" id="ARBA00022659"/>
    </source>
</evidence>
<keyword evidence="8" id="KW-0735">Signal-anchor</keyword>
<dbReference type="InterPro" id="IPR043504">
    <property type="entry name" value="Peptidase_S1_PA_chymotrypsin"/>
</dbReference>
<keyword evidence="9" id="KW-1133">Transmembrane helix</keyword>
<dbReference type="SMART" id="SM00192">
    <property type="entry name" value="LDLa"/>
    <property type="match status" value="4"/>
</dbReference>
<evidence type="ECO:0000256" key="8">
    <source>
        <dbReference type="ARBA" id="ARBA00022968"/>
    </source>
</evidence>
<dbReference type="InterPro" id="IPR001881">
    <property type="entry name" value="EGF-like_Ca-bd_dom"/>
</dbReference>
<keyword evidence="10" id="KW-0472">Membrane</keyword>
<dbReference type="Gene3D" id="2.40.10.10">
    <property type="entry name" value="Trypsin-like serine proteases"/>
    <property type="match status" value="1"/>
</dbReference>
<keyword evidence="4 13" id="KW-0245">EGF-like domain</keyword>
<evidence type="ECO:0000313" key="22">
    <source>
        <dbReference type="Proteomes" id="UP000887568"/>
    </source>
</evidence>
<feature type="disulfide bond" evidence="13">
    <location>
        <begin position="1175"/>
        <end position="1184"/>
    </location>
</feature>
<dbReference type="PRINTS" id="PR00722">
    <property type="entry name" value="CHYMOTRYPSIN"/>
</dbReference>
<evidence type="ECO:0000259" key="19">
    <source>
        <dbReference type="PROSITE" id="PS50038"/>
    </source>
</evidence>
<dbReference type="SMART" id="SM00179">
    <property type="entry name" value="EGF_CA"/>
    <property type="match status" value="7"/>
</dbReference>
<feature type="disulfide bond" evidence="14">
    <location>
        <begin position="1135"/>
        <end position="1150"/>
    </location>
</feature>
<dbReference type="CDD" id="cd00041">
    <property type="entry name" value="CUB"/>
    <property type="match status" value="5"/>
</dbReference>
<dbReference type="SMART" id="SM00042">
    <property type="entry name" value="CUB"/>
    <property type="match status" value="5"/>
</dbReference>
<feature type="region of interest" description="Disordered" evidence="15">
    <location>
        <begin position="389"/>
        <end position="412"/>
    </location>
</feature>
<evidence type="ECO:0000259" key="17">
    <source>
        <dbReference type="PROSITE" id="PS50024"/>
    </source>
</evidence>
<evidence type="ECO:0000256" key="13">
    <source>
        <dbReference type="PROSITE-ProRule" id="PRU00076"/>
    </source>
</evidence>
<feature type="disulfide bond" evidence="13">
    <location>
        <begin position="315"/>
        <end position="324"/>
    </location>
</feature>
<evidence type="ECO:0008006" key="23">
    <source>
        <dbReference type="Google" id="ProtNLM"/>
    </source>
</evidence>
<evidence type="ECO:0000256" key="14">
    <source>
        <dbReference type="PROSITE-ProRule" id="PRU00124"/>
    </source>
</evidence>
<dbReference type="PROSITE" id="PS01180">
    <property type="entry name" value="CUB"/>
    <property type="match status" value="5"/>
</dbReference>
<feature type="domain" description="EGF-like" evidence="18">
    <location>
        <begin position="1645"/>
        <end position="1679"/>
    </location>
</feature>
<evidence type="ECO:0000256" key="12">
    <source>
        <dbReference type="ARBA" id="ARBA00024195"/>
    </source>
</evidence>
<dbReference type="SMART" id="SM00200">
    <property type="entry name" value="SEA"/>
    <property type="match status" value="1"/>
</dbReference>
<dbReference type="SUPFAM" id="SSF63501">
    <property type="entry name" value="Frizzled cysteine-rich domain"/>
    <property type="match status" value="1"/>
</dbReference>
<feature type="disulfide bond" evidence="13">
    <location>
        <begin position="468"/>
        <end position="477"/>
    </location>
</feature>
<dbReference type="GO" id="GO:0006508">
    <property type="term" value="P:proteolysis"/>
    <property type="evidence" value="ECO:0007669"/>
    <property type="project" value="InterPro"/>
</dbReference>
<dbReference type="InterPro" id="IPR000742">
    <property type="entry name" value="EGF"/>
</dbReference>
<reference evidence="21" key="1">
    <citation type="submission" date="2022-11" db="UniProtKB">
        <authorList>
            <consortium name="EnsemblMetazoa"/>
        </authorList>
    </citation>
    <scope>IDENTIFICATION</scope>
</reference>
<feature type="domain" description="CUB" evidence="16">
    <location>
        <begin position="1175"/>
        <end position="1300"/>
    </location>
</feature>
<feature type="disulfide bond" evidence="14">
    <location>
        <begin position="705"/>
        <end position="717"/>
    </location>
</feature>
<dbReference type="Pfam" id="PF12661">
    <property type="entry name" value="hEGF"/>
    <property type="match status" value="1"/>
</dbReference>
<feature type="compositionally biased region" description="Low complexity" evidence="15">
    <location>
        <begin position="176"/>
        <end position="215"/>
    </location>
</feature>
<feature type="disulfide bond" evidence="14">
    <location>
        <begin position="607"/>
        <end position="625"/>
    </location>
</feature>
<feature type="domain" description="EGF-like" evidence="18">
    <location>
        <begin position="632"/>
        <end position="669"/>
    </location>
</feature>
<dbReference type="PROSITE" id="PS50026">
    <property type="entry name" value="EGF_3"/>
    <property type="match status" value="7"/>
</dbReference>
<dbReference type="InterPro" id="IPR036790">
    <property type="entry name" value="Frizzled_dom_sf"/>
</dbReference>
<dbReference type="InterPro" id="IPR000082">
    <property type="entry name" value="SEA_dom"/>
</dbReference>
<feature type="disulfide bond" evidence="13">
    <location>
        <begin position="1481"/>
        <end position="1490"/>
    </location>
</feature>
<evidence type="ECO:0000259" key="20">
    <source>
        <dbReference type="PROSITE" id="PS50240"/>
    </source>
</evidence>
<dbReference type="PANTHER" id="PTHR24252">
    <property type="entry name" value="ACROSIN-RELATED"/>
    <property type="match status" value="1"/>
</dbReference>
<dbReference type="GO" id="GO:0005886">
    <property type="term" value="C:plasma membrane"/>
    <property type="evidence" value="ECO:0007669"/>
    <property type="project" value="UniProtKB-SubCell"/>
</dbReference>
<dbReference type="SUPFAM" id="SSF82671">
    <property type="entry name" value="SEA domain"/>
    <property type="match status" value="1"/>
</dbReference>
<dbReference type="SMART" id="SM00181">
    <property type="entry name" value="EGF"/>
    <property type="match status" value="7"/>
</dbReference>
<dbReference type="PROSITE" id="PS50068">
    <property type="entry name" value="LDLRA_2"/>
    <property type="match status" value="5"/>
</dbReference>
<dbReference type="InterPro" id="IPR000859">
    <property type="entry name" value="CUB_dom"/>
</dbReference>
<feature type="domain" description="CUB" evidence="16">
    <location>
        <begin position="315"/>
        <end position="440"/>
    </location>
</feature>
<dbReference type="CDD" id="cd07066">
    <property type="entry name" value="CRD_FZ"/>
    <property type="match status" value="1"/>
</dbReference>
<feature type="disulfide bond" evidence="14">
    <location>
        <begin position="1123"/>
        <end position="1141"/>
    </location>
</feature>
<feature type="disulfide bond" evidence="13">
    <location>
        <begin position="1669"/>
        <end position="1678"/>
    </location>
</feature>
<keyword evidence="11 13" id="KW-1015">Disulfide bond</keyword>
<feature type="compositionally biased region" description="Low complexity" evidence="15">
    <location>
        <begin position="225"/>
        <end position="263"/>
    </location>
</feature>
<feature type="domain" description="SEA" evidence="17">
    <location>
        <begin position="39"/>
        <end position="171"/>
    </location>
</feature>
<evidence type="ECO:0000256" key="9">
    <source>
        <dbReference type="ARBA" id="ARBA00022989"/>
    </source>
</evidence>
<dbReference type="Gene3D" id="4.10.400.10">
    <property type="entry name" value="Low-density Lipoprotein Receptor"/>
    <property type="match status" value="3"/>
</dbReference>
<dbReference type="Pfam" id="PF00431">
    <property type="entry name" value="CUB"/>
    <property type="match status" value="6"/>
</dbReference>
<dbReference type="OrthoDB" id="7754674at2759"/>
<keyword evidence="3" id="KW-0964">Secreted</keyword>
<feature type="disulfide bond" evidence="14">
    <location>
        <begin position="619"/>
        <end position="634"/>
    </location>
</feature>
<feature type="domain" description="CUB" evidence="16">
    <location>
        <begin position="1669"/>
        <end position="1794"/>
    </location>
</feature>
<feature type="disulfide bond" evidence="14">
    <location>
        <begin position="1116"/>
        <end position="1128"/>
    </location>
</feature>
<dbReference type="Pfam" id="PF00089">
    <property type="entry name" value="Trypsin"/>
    <property type="match status" value="1"/>
</dbReference>
<evidence type="ECO:0000256" key="2">
    <source>
        <dbReference type="ARBA" id="ARBA00004613"/>
    </source>
</evidence>
<dbReference type="SUPFAM" id="SSF49854">
    <property type="entry name" value="Spermadhesin, CUB domain"/>
    <property type="match status" value="6"/>
</dbReference>
<dbReference type="PANTHER" id="PTHR24252:SF7">
    <property type="entry name" value="HYALIN"/>
    <property type="match status" value="1"/>
</dbReference>
<name>A0A913ZLY7_PATMI</name>
<dbReference type="Gene3D" id="1.10.2000.10">
    <property type="entry name" value="Frizzled cysteine-rich domain"/>
    <property type="match status" value="1"/>
</dbReference>
<dbReference type="InterPro" id="IPR036055">
    <property type="entry name" value="LDL_receptor-like_sf"/>
</dbReference>
<dbReference type="GO" id="GO:0005576">
    <property type="term" value="C:extracellular region"/>
    <property type="evidence" value="ECO:0007669"/>
    <property type="project" value="UniProtKB-SubCell"/>
</dbReference>
<dbReference type="Gene3D" id="2.10.25.10">
    <property type="entry name" value="Laminin"/>
    <property type="match status" value="7"/>
</dbReference>
<evidence type="ECO:0000256" key="15">
    <source>
        <dbReference type="SAM" id="MobiDB-lite"/>
    </source>
</evidence>
<dbReference type="Pfam" id="PF00057">
    <property type="entry name" value="Ldl_recept_a"/>
    <property type="match status" value="4"/>
</dbReference>
<dbReference type="CDD" id="cd00190">
    <property type="entry name" value="Tryp_SPc"/>
    <property type="match status" value="1"/>
</dbReference>
<dbReference type="InterPro" id="IPR001314">
    <property type="entry name" value="Peptidase_S1A"/>
</dbReference>
<evidence type="ECO:0000313" key="21">
    <source>
        <dbReference type="EnsemblMetazoa" id="XP_038052115.1"/>
    </source>
</evidence>
<feature type="region of interest" description="Disordered" evidence="15">
    <location>
        <begin position="1741"/>
        <end position="1769"/>
    </location>
</feature>
<keyword evidence="22" id="KW-1185">Reference proteome</keyword>
<dbReference type="GO" id="GO:0005509">
    <property type="term" value="F:calcium ion binding"/>
    <property type="evidence" value="ECO:0007669"/>
    <property type="project" value="InterPro"/>
</dbReference>
<feature type="disulfide bond" evidence="13">
    <location>
        <begin position="659"/>
        <end position="668"/>
    </location>
</feature>
<evidence type="ECO:0000256" key="3">
    <source>
        <dbReference type="ARBA" id="ARBA00022525"/>
    </source>
</evidence>
<feature type="domain" description="Peptidase S1" evidence="20">
    <location>
        <begin position="878"/>
        <end position="1110"/>
    </location>
</feature>
<feature type="domain" description="EGF-like" evidence="18">
    <location>
        <begin position="1454"/>
        <end position="1491"/>
    </location>
</feature>
<dbReference type="PROSITE" id="PS50038">
    <property type="entry name" value="FZ"/>
    <property type="match status" value="1"/>
</dbReference>
<dbReference type="Proteomes" id="UP000887568">
    <property type="component" value="Unplaced"/>
</dbReference>
<dbReference type="InterPro" id="IPR002172">
    <property type="entry name" value="LDrepeatLR_classA_rpt"/>
</dbReference>
<feature type="domain" description="FZ" evidence="19">
    <location>
        <begin position="741"/>
        <end position="852"/>
    </location>
</feature>
<dbReference type="GeneID" id="119724889"/>
<evidence type="ECO:0000256" key="11">
    <source>
        <dbReference type="ARBA" id="ARBA00023157"/>
    </source>
</evidence>
<dbReference type="InterPro" id="IPR020067">
    <property type="entry name" value="Frizzled_dom"/>
</dbReference>
<dbReference type="InterPro" id="IPR035914">
    <property type="entry name" value="Sperma_CUB_dom_sf"/>
</dbReference>
<evidence type="ECO:0000256" key="6">
    <source>
        <dbReference type="ARBA" id="ARBA00022692"/>
    </source>
</evidence>
<feature type="disulfide bond" evidence="14">
    <location>
        <begin position="600"/>
        <end position="612"/>
    </location>
</feature>
<evidence type="ECO:0000256" key="4">
    <source>
        <dbReference type="ARBA" id="ARBA00022536"/>
    </source>
</evidence>
<dbReference type="Pfam" id="PF00008">
    <property type="entry name" value="EGF"/>
    <property type="match status" value="5"/>
</dbReference>
<keyword evidence="6" id="KW-0812">Transmembrane</keyword>
<feature type="disulfide bond" evidence="14">
    <location>
        <begin position="1618"/>
        <end position="1636"/>
    </location>
</feature>
<keyword evidence="5" id="KW-0768">Sushi</keyword>
<dbReference type="PROSITE" id="PS50240">
    <property type="entry name" value="TRYPSIN_DOM"/>
    <property type="match status" value="1"/>
</dbReference>
<feature type="disulfide bond" evidence="13">
    <location>
        <begin position="1328"/>
        <end position="1337"/>
    </location>
</feature>
<dbReference type="CDD" id="cd00112">
    <property type="entry name" value="LDLa"/>
    <property type="match status" value="4"/>
</dbReference>
<dbReference type="Gene3D" id="2.60.120.290">
    <property type="entry name" value="Spermadhesin, CUB domain"/>
    <property type="match status" value="6"/>
</dbReference>
<evidence type="ECO:0000259" key="18">
    <source>
        <dbReference type="PROSITE" id="PS50026"/>
    </source>
</evidence>
<dbReference type="PROSITE" id="PS01186">
    <property type="entry name" value="EGF_2"/>
    <property type="match status" value="6"/>
</dbReference>
<comment type="subcellular location">
    <subcellularLocation>
        <location evidence="1">Cell membrane</location>
        <topology evidence="1">Single-pass type II membrane protein</topology>
    </subcellularLocation>
    <subcellularLocation>
        <location evidence="2">Secreted</location>
    </subcellularLocation>
</comment>
<feature type="domain" description="EGF-like" evidence="18">
    <location>
        <begin position="1301"/>
        <end position="1338"/>
    </location>
</feature>
<feature type="domain" description="CUB" evidence="16">
    <location>
        <begin position="1337"/>
        <end position="1453"/>
    </location>
</feature>
<dbReference type="CDD" id="cd00054">
    <property type="entry name" value="EGF_CA"/>
    <property type="match status" value="7"/>
</dbReference>